<dbReference type="InterPro" id="IPR007059">
    <property type="entry name" value="DmsC"/>
</dbReference>
<protein>
    <submittedName>
        <fullName evidence="2">Anaerobic dimethyl sulfoxide reductase subunit C (DMSO reductase anchor subunit)</fullName>
    </submittedName>
</protein>
<feature type="transmembrane region" description="Helical" evidence="1">
    <location>
        <begin position="46"/>
        <end position="68"/>
    </location>
</feature>
<keyword evidence="1" id="KW-1133">Transmembrane helix</keyword>
<dbReference type="GO" id="GO:0019645">
    <property type="term" value="P:anaerobic electron transport chain"/>
    <property type="evidence" value="ECO:0007669"/>
    <property type="project" value="InterPro"/>
</dbReference>
<keyword evidence="1" id="KW-0812">Transmembrane</keyword>
<dbReference type="Proteomes" id="UP000182975">
    <property type="component" value="Unassembled WGS sequence"/>
</dbReference>
<name>A0A172S021_9ACTN</name>
<feature type="transmembrane region" description="Helical" evidence="1">
    <location>
        <begin position="229"/>
        <end position="250"/>
    </location>
</feature>
<accession>A0A172S021</accession>
<feature type="transmembrane region" description="Helical" evidence="1">
    <location>
        <begin position="12"/>
        <end position="34"/>
    </location>
</feature>
<dbReference type="RefSeq" id="WP_066664564.1">
    <property type="nucleotide sequence ID" value="NZ_CP011402.1"/>
</dbReference>
<dbReference type="AlphaFoldDB" id="A0A172S021"/>
<feature type="transmembrane region" description="Helical" evidence="1">
    <location>
        <begin position="257"/>
        <end position="279"/>
    </location>
</feature>
<evidence type="ECO:0000313" key="3">
    <source>
        <dbReference type="Proteomes" id="UP000182975"/>
    </source>
</evidence>
<keyword evidence="1" id="KW-0472">Membrane</keyword>
<feature type="transmembrane region" description="Helical" evidence="1">
    <location>
        <begin position="188"/>
        <end position="209"/>
    </location>
</feature>
<dbReference type="GO" id="GO:0009389">
    <property type="term" value="F:dimethyl sulfoxide reductase activity"/>
    <property type="evidence" value="ECO:0007669"/>
    <property type="project" value="TreeGrafter"/>
</dbReference>
<dbReference type="PANTHER" id="PTHR38095:SF2">
    <property type="entry name" value="ANAEROBIC DIMETHYL SULFOXIDE REDUCTASE CHAIN C"/>
    <property type="match status" value="1"/>
</dbReference>
<gene>
    <name evidence="2" type="ORF">SAMN02910314_00159</name>
</gene>
<dbReference type="EMBL" id="FOEC01000001">
    <property type="protein sequence ID" value="SEO40979.1"/>
    <property type="molecule type" value="Genomic_DNA"/>
</dbReference>
<reference evidence="3" key="1">
    <citation type="submission" date="2016-10" db="EMBL/GenBank/DDBJ databases">
        <authorList>
            <person name="Varghese N."/>
        </authorList>
    </citation>
    <scope>NUCLEOTIDE SEQUENCE [LARGE SCALE GENOMIC DNA]</scope>
    <source>
        <strain evidence="3">DSM 21843</strain>
    </source>
</reference>
<sequence length="287" mass="28850">MESLFSELPLTLFTTLAPLGAGAFAALAIAFRVAEFSDEELAHIDKMTLVPLGVVLVAFLCATAHLANPLHAPFAILGLGASPLTNEVAVGVVFFLAAIVYVALALAGKLARGARTAFTTVLALLAVAFAVFMGLAYMIPTIPSWNLIVSPVAMVGYLLSGGAALGVVVLGAAHALNVDRMQELRMPLSVMALAGAVLAIVGLGVQLGIAGGLSNSLVQGASLVSAALPYAVCGLACVALGAVVAAFVALRKAGMGAAVAACSLSLVGIFAARVAFYAVQLSVGFTL</sequence>
<keyword evidence="3" id="KW-1185">Reference proteome</keyword>
<evidence type="ECO:0000256" key="1">
    <source>
        <dbReference type="SAM" id="Phobius"/>
    </source>
</evidence>
<dbReference type="GO" id="GO:0009390">
    <property type="term" value="C:dimethyl sulfoxide reductase complex"/>
    <property type="evidence" value="ECO:0007669"/>
    <property type="project" value="TreeGrafter"/>
</dbReference>
<dbReference type="KEGG" id="ddt:AAY81_09810"/>
<feature type="transmembrane region" description="Helical" evidence="1">
    <location>
        <begin position="88"/>
        <end position="108"/>
    </location>
</feature>
<dbReference type="GO" id="GO:0005886">
    <property type="term" value="C:plasma membrane"/>
    <property type="evidence" value="ECO:0007669"/>
    <property type="project" value="TreeGrafter"/>
</dbReference>
<dbReference type="OrthoDB" id="4394845at2"/>
<organism evidence="2 3">
    <name type="scientific">Denitrobacterium detoxificans</name>
    <dbReference type="NCBI Taxonomy" id="79604"/>
    <lineage>
        <taxon>Bacteria</taxon>
        <taxon>Bacillati</taxon>
        <taxon>Actinomycetota</taxon>
        <taxon>Coriobacteriia</taxon>
        <taxon>Eggerthellales</taxon>
        <taxon>Eggerthellaceae</taxon>
        <taxon>Denitrobacterium</taxon>
    </lineage>
</organism>
<dbReference type="PANTHER" id="PTHR38095">
    <property type="entry name" value="ANAEROBIC DIMETHYL SULFOXIDE REDUCTASE CHAIN YNFH"/>
    <property type="match status" value="1"/>
</dbReference>
<feature type="transmembrane region" description="Helical" evidence="1">
    <location>
        <begin position="120"/>
        <end position="140"/>
    </location>
</feature>
<dbReference type="STRING" id="79604.AAY81_09810"/>
<dbReference type="Pfam" id="PF04976">
    <property type="entry name" value="DmsC"/>
    <property type="match status" value="1"/>
</dbReference>
<feature type="transmembrane region" description="Helical" evidence="1">
    <location>
        <begin position="152"/>
        <end position="176"/>
    </location>
</feature>
<proteinExistence type="predicted"/>
<evidence type="ECO:0000313" key="2">
    <source>
        <dbReference type="EMBL" id="SEO40979.1"/>
    </source>
</evidence>